<reference evidence="3 4" key="1">
    <citation type="submission" date="2024-09" db="EMBL/GenBank/DDBJ databases">
        <title>The Natural Products Discovery Center: Release of the First 8490 Sequenced Strains for Exploring Actinobacteria Biosynthetic Diversity.</title>
        <authorList>
            <person name="Kalkreuter E."/>
            <person name="Kautsar S.A."/>
            <person name="Yang D."/>
            <person name="Bader C.D."/>
            <person name="Teijaro C.N."/>
            <person name="Fluegel L."/>
            <person name="Davis C.M."/>
            <person name="Simpson J.R."/>
            <person name="Lauterbach L."/>
            <person name="Steele A.D."/>
            <person name="Gui C."/>
            <person name="Meng S."/>
            <person name="Li G."/>
            <person name="Viehrig K."/>
            <person name="Ye F."/>
            <person name="Su P."/>
            <person name="Kiefer A.F."/>
            <person name="Nichols A."/>
            <person name="Cepeda A.J."/>
            <person name="Yan W."/>
            <person name="Fan B."/>
            <person name="Jiang Y."/>
            <person name="Adhikari A."/>
            <person name="Zheng C.-J."/>
            <person name="Schuster L."/>
            <person name="Cowan T.M."/>
            <person name="Smanski M.J."/>
            <person name="Chevrette M.G."/>
            <person name="De Carvalho L.P.S."/>
            <person name="Shen B."/>
        </authorList>
    </citation>
    <scope>NUCLEOTIDE SEQUENCE [LARGE SCALE GENOMIC DNA]</scope>
    <source>
        <strain evidence="3 4">NPDC058584</strain>
    </source>
</reference>
<sequence>MSSRWHRAIAELSAQGDAARDAAQRVQDVPSGQRTTAAAIAYAAETDYLRSASTLLRAHLTDRRPPRRLPVTRVWPCLRDVWKERVLDRRGGLWRAIPRDAALAQMRSAPSDLLLAAVIDQAEALQASLRGKRQLNRLYESYIPDRTASPAASLLGGGRTAPTLPGFPDPGHPLNRAFPRGGATGMRIQPGREAEFNELSSDRSAVSARALAFGDAVLALLVEHRAQGASPESGRLRGAGRWVGREQQLVPDRAKWPAKLNAYQGATLAGLGWLVLACTALPLTFGQRAHLISHYTLLFLAAGLIACTGTALIYRHGPKLITAPGPRALVPGIAAAVFAFTVWQGQGPVAGYYFAGPYDRYDREFADGCLAASPYRHDAVRSMVDDGVLTVTPVQGGTTLRLGPAEDGSTHPLRPLDRATRAVLDEYGC</sequence>
<keyword evidence="2" id="KW-0812">Transmembrane</keyword>
<gene>
    <name evidence="3" type="ORF">ACFWR3_24380</name>
</gene>
<evidence type="ECO:0000256" key="1">
    <source>
        <dbReference type="SAM" id="MobiDB-lite"/>
    </source>
</evidence>
<dbReference type="EMBL" id="JBHXPM010000025">
    <property type="protein sequence ID" value="MFD3959201.1"/>
    <property type="molecule type" value="Genomic_DNA"/>
</dbReference>
<evidence type="ECO:0000313" key="3">
    <source>
        <dbReference type="EMBL" id="MFD3959201.1"/>
    </source>
</evidence>
<dbReference type="RefSeq" id="WP_244210122.1">
    <property type="nucleotide sequence ID" value="NZ_JBHXNM010000057.1"/>
</dbReference>
<keyword evidence="4" id="KW-1185">Reference proteome</keyword>
<dbReference type="Proteomes" id="UP001598300">
    <property type="component" value="Unassembled WGS sequence"/>
</dbReference>
<accession>A0ABW6DZD7</accession>
<evidence type="ECO:0000256" key="2">
    <source>
        <dbReference type="SAM" id="Phobius"/>
    </source>
</evidence>
<proteinExistence type="predicted"/>
<keyword evidence="2" id="KW-0472">Membrane</keyword>
<feature type="transmembrane region" description="Helical" evidence="2">
    <location>
        <begin position="291"/>
        <end position="314"/>
    </location>
</feature>
<feature type="region of interest" description="Disordered" evidence="1">
    <location>
        <begin position="161"/>
        <end position="187"/>
    </location>
</feature>
<keyword evidence="2" id="KW-1133">Transmembrane helix</keyword>
<organism evidence="3 4">
    <name type="scientific">Streptomyces bacillaris</name>
    <dbReference type="NCBI Taxonomy" id="68179"/>
    <lineage>
        <taxon>Bacteria</taxon>
        <taxon>Bacillati</taxon>
        <taxon>Actinomycetota</taxon>
        <taxon>Actinomycetes</taxon>
        <taxon>Kitasatosporales</taxon>
        <taxon>Streptomycetaceae</taxon>
        <taxon>Streptomyces</taxon>
    </lineage>
</organism>
<comment type="caution">
    <text evidence="3">The sequence shown here is derived from an EMBL/GenBank/DDBJ whole genome shotgun (WGS) entry which is preliminary data.</text>
</comment>
<protein>
    <submittedName>
        <fullName evidence="3">Uncharacterized protein</fullName>
    </submittedName>
</protein>
<evidence type="ECO:0000313" key="4">
    <source>
        <dbReference type="Proteomes" id="UP001598300"/>
    </source>
</evidence>
<name>A0ABW6DZD7_9ACTN</name>
<feature type="transmembrane region" description="Helical" evidence="2">
    <location>
        <begin position="262"/>
        <end position="285"/>
    </location>
</feature>